<dbReference type="EMBL" id="JBHSSD010000002">
    <property type="protein sequence ID" value="MFC6163113.1"/>
    <property type="molecule type" value="Genomic_DNA"/>
</dbReference>
<sequence>MPNKPLAHRMVTSIAAEYLAELMPIEYFLGSTIEQVIATQATLIYQDVNDRDYYGAALTTATETLIAINTHQPLRQRYQSAAHELWSLWYGQTDARLLTTNFDHAKAACQVAAMAMMPAELMISTWLSFTAETTVLARVMQLADLAMVPYATVVTRLFSLEIQVPQALSALTHDDWLVLRQELGVAPSPLDQIRLLSRFEALKTVVTRQVKHQQLTIARGATVLMPVEPLAAAELWSSQRQLIEMEMANDGFD</sequence>
<name>A0ABW1QZX2_9LACO</name>
<evidence type="ECO:0000313" key="3">
    <source>
        <dbReference type="Proteomes" id="UP001596253"/>
    </source>
</evidence>
<feature type="domain" description="IrrE N-terminal-like" evidence="1">
    <location>
        <begin position="45"/>
        <end position="157"/>
    </location>
</feature>
<comment type="caution">
    <text evidence="2">The sequence shown here is derived from an EMBL/GenBank/DDBJ whole genome shotgun (WGS) entry which is preliminary data.</text>
</comment>
<dbReference type="Proteomes" id="UP001596253">
    <property type="component" value="Unassembled WGS sequence"/>
</dbReference>
<proteinExistence type="predicted"/>
<dbReference type="InterPro" id="IPR010359">
    <property type="entry name" value="IrrE_HExxH"/>
</dbReference>
<evidence type="ECO:0000313" key="2">
    <source>
        <dbReference type="EMBL" id="MFC6163113.1"/>
    </source>
</evidence>
<reference evidence="3" key="1">
    <citation type="journal article" date="2019" name="Int. J. Syst. Evol. Microbiol.">
        <title>The Global Catalogue of Microorganisms (GCM) 10K type strain sequencing project: providing services to taxonomists for standard genome sequencing and annotation.</title>
        <authorList>
            <consortium name="The Broad Institute Genomics Platform"/>
            <consortium name="The Broad Institute Genome Sequencing Center for Infectious Disease"/>
            <person name="Wu L."/>
            <person name="Ma J."/>
        </authorList>
    </citation>
    <scope>NUCLEOTIDE SEQUENCE [LARGE SCALE GENOMIC DNA]</scope>
    <source>
        <strain evidence="3">CCM 8932</strain>
    </source>
</reference>
<protein>
    <submittedName>
        <fullName evidence="2">ImmA/IrrE family metallo-endopeptidase</fullName>
    </submittedName>
</protein>
<evidence type="ECO:0000259" key="1">
    <source>
        <dbReference type="Pfam" id="PF06114"/>
    </source>
</evidence>
<keyword evidence="3" id="KW-1185">Reference proteome</keyword>
<dbReference type="RefSeq" id="WP_137640267.1">
    <property type="nucleotide sequence ID" value="NZ_BJDK01000017.1"/>
</dbReference>
<dbReference type="Pfam" id="PF06114">
    <property type="entry name" value="Peptidase_M78"/>
    <property type="match status" value="1"/>
</dbReference>
<gene>
    <name evidence="2" type="ORF">ACFP3T_00220</name>
</gene>
<accession>A0ABW1QZX2</accession>
<organism evidence="2 3">
    <name type="scientific">Lactiplantibacillus dongliensis</name>
    <dbReference type="NCBI Taxonomy" id="2559919"/>
    <lineage>
        <taxon>Bacteria</taxon>
        <taxon>Bacillati</taxon>
        <taxon>Bacillota</taxon>
        <taxon>Bacilli</taxon>
        <taxon>Lactobacillales</taxon>
        <taxon>Lactobacillaceae</taxon>
        <taxon>Lactiplantibacillus</taxon>
    </lineage>
</organism>